<dbReference type="PANTHER" id="PTHR32071">
    <property type="entry name" value="TRANSCRIPTIONAL REGULATORY PROTEIN"/>
    <property type="match status" value="1"/>
</dbReference>
<dbReference type="InterPro" id="IPR025944">
    <property type="entry name" value="Sigma_54_int_dom_CS"/>
</dbReference>
<dbReference type="InterPro" id="IPR001789">
    <property type="entry name" value="Sig_transdc_resp-reg_receiver"/>
</dbReference>
<accession>A0A4V5PNY9</accession>
<dbReference type="InterPro" id="IPR025662">
    <property type="entry name" value="Sigma_54_int_dom_ATP-bd_1"/>
</dbReference>
<dbReference type="Pfam" id="PF00158">
    <property type="entry name" value="Sigma54_activat"/>
    <property type="match status" value="1"/>
</dbReference>
<keyword evidence="3" id="KW-0067">ATP-binding</keyword>
<keyword evidence="5" id="KW-0805">Transcription regulation</keyword>
<dbReference type="InterPro" id="IPR003593">
    <property type="entry name" value="AAA+_ATPase"/>
</dbReference>
<name>A0A4V5PNY9_RHOCA</name>
<evidence type="ECO:0000256" key="2">
    <source>
        <dbReference type="ARBA" id="ARBA00022741"/>
    </source>
</evidence>
<organism evidence="10 11">
    <name type="scientific">Rhodobacter capsulatus</name>
    <name type="common">Rhodopseudomonas capsulata</name>
    <dbReference type="NCBI Taxonomy" id="1061"/>
    <lineage>
        <taxon>Bacteria</taxon>
        <taxon>Pseudomonadati</taxon>
        <taxon>Pseudomonadota</taxon>
        <taxon>Alphaproteobacteria</taxon>
        <taxon>Rhodobacterales</taxon>
        <taxon>Rhodobacter group</taxon>
        <taxon>Rhodobacter</taxon>
    </lineage>
</organism>
<dbReference type="SUPFAM" id="SSF52172">
    <property type="entry name" value="CheY-like"/>
    <property type="match status" value="1"/>
</dbReference>
<protein>
    <submittedName>
        <fullName evidence="10">Sigma-54-dependent Fis family transcriptional regulator</fullName>
    </submittedName>
</protein>
<dbReference type="InterPro" id="IPR009057">
    <property type="entry name" value="Homeodomain-like_sf"/>
</dbReference>
<dbReference type="Gene3D" id="1.10.10.60">
    <property type="entry name" value="Homeodomain-like"/>
    <property type="match status" value="1"/>
</dbReference>
<dbReference type="Gene3D" id="3.40.50.300">
    <property type="entry name" value="P-loop containing nucleotide triphosphate hydrolases"/>
    <property type="match status" value="1"/>
</dbReference>
<evidence type="ECO:0000313" key="10">
    <source>
        <dbReference type="EMBL" id="TKD17434.1"/>
    </source>
</evidence>
<dbReference type="PROSITE" id="PS00675">
    <property type="entry name" value="SIGMA54_INTERACT_1"/>
    <property type="match status" value="1"/>
</dbReference>
<dbReference type="RefSeq" id="WP_023915360.1">
    <property type="nucleotide sequence ID" value="NZ_SWJZ01000063.1"/>
</dbReference>
<dbReference type="SUPFAM" id="SSF52540">
    <property type="entry name" value="P-loop containing nucleoside triphosphate hydrolases"/>
    <property type="match status" value="1"/>
</dbReference>
<evidence type="ECO:0000256" key="3">
    <source>
        <dbReference type="ARBA" id="ARBA00022840"/>
    </source>
</evidence>
<dbReference type="FunFam" id="1.10.10.60:FF:000179">
    <property type="entry name" value="Two component, sigma54 specific, transcriptional regulator, Fis family"/>
    <property type="match status" value="1"/>
</dbReference>
<dbReference type="InterPro" id="IPR002078">
    <property type="entry name" value="Sigma_54_int"/>
</dbReference>
<dbReference type="InterPro" id="IPR002197">
    <property type="entry name" value="HTH_Fis"/>
</dbReference>
<dbReference type="AlphaFoldDB" id="A0A4V5PNY9"/>
<keyword evidence="2" id="KW-0547">Nucleotide-binding</keyword>
<dbReference type="PROSITE" id="PS50110">
    <property type="entry name" value="RESPONSE_REGULATORY"/>
    <property type="match status" value="1"/>
</dbReference>
<dbReference type="SMART" id="SM00448">
    <property type="entry name" value="REC"/>
    <property type="match status" value="1"/>
</dbReference>
<dbReference type="SUPFAM" id="SSF46689">
    <property type="entry name" value="Homeodomain-like"/>
    <property type="match status" value="1"/>
</dbReference>
<evidence type="ECO:0000313" key="11">
    <source>
        <dbReference type="Proteomes" id="UP000310597"/>
    </source>
</evidence>
<dbReference type="SMART" id="SM00382">
    <property type="entry name" value="AAA"/>
    <property type="match status" value="1"/>
</dbReference>
<dbReference type="PROSITE" id="PS00688">
    <property type="entry name" value="SIGMA54_INTERACT_3"/>
    <property type="match status" value="1"/>
</dbReference>
<dbReference type="EMBL" id="SWJZ01000063">
    <property type="protein sequence ID" value="TKD17434.1"/>
    <property type="molecule type" value="Genomic_DNA"/>
</dbReference>
<dbReference type="Pfam" id="PF25601">
    <property type="entry name" value="AAA_lid_14"/>
    <property type="match status" value="1"/>
</dbReference>
<keyword evidence="4" id="KW-0902">Two-component regulatory system</keyword>
<dbReference type="CDD" id="cd00009">
    <property type="entry name" value="AAA"/>
    <property type="match status" value="1"/>
</dbReference>
<dbReference type="Pfam" id="PF00072">
    <property type="entry name" value="Response_reg"/>
    <property type="match status" value="1"/>
</dbReference>
<dbReference type="PANTHER" id="PTHR32071:SF57">
    <property type="entry name" value="C4-DICARBOXYLATE TRANSPORT TRANSCRIPTIONAL REGULATORY PROTEIN DCTD"/>
    <property type="match status" value="1"/>
</dbReference>
<dbReference type="FunFam" id="3.40.50.300:FF:001812">
    <property type="entry name" value="C4-dicarboxylate transport transcriptional regulatory protein DctD"/>
    <property type="match status" value="1"/>
</dbReference>
<dbReference type="GO" id="GO:0043565">
    <property type="term" value="F:sequence-specific DNA binding"/>
    <property type="evidence" value="ECO:0007669"/>
    <property type="project" value="InterPro"/>
</dbReference>
<dbReference type="Pfam" id="PF02954">
    <property type="entry name" value="HTH_8"/>
    <property type="match status" value="1"/>
</dbReference>
<feature type="domain" description="Sigma-54 factor interaction" evidence="8">
    <location>
        <begin position="146"/>
        <end position="358"/>
    </location>
</feature>
<dbReference type="PROSITE" id="PS50045">
    <property type="entry name" value="SIGMA54_INTERACT_4"/>
    <property type="match status" value="1"/>
</dbReference>
<dbReference type="FunFam" id="3.40.50.2300:FF:000018">
    <property type="entry name" value="DNA-binding transcriptional regulator NtrC"/>
    <property type="match status" value="1"/>
</dbReference>
<evidence type="ECO:0000256" key="4">
    <source>
        <dbReference type="ARBA" id="ARBA00023012"/>
    </source>
</evidence>
<dbReference type="InterPro" id="IPR027417">
    <property type="entry name" value="P-loop_NTPase"/>
</dbReference>
<evidence type="ECO:0000256" key="1">
    <source>
        <dbReference type="ARBA" id="ARBA00022553"/>
    </source>
</evidence>
<dbReference type="GO" id="GO:0006355">
    <property type="term" value="P:regulation of DNA-templated transcription"/>
    <property type="evidence" value="ECO:0007669"/>
    <property type="project" value="InterPro"/>
</dbReference>
<dbReference type="OrthoDB" id="9802388at2"/>
<evidence type="ECO:0000259" key="9">
    <source>
        <dbReference type="PROSITE" id="PS50110"/>
    </source>
</evidence>
<feature type="domain" description="Response regulatory" evidence="9">
    <location>
        <begin position="6"/>
        <end position="120"/>
    </location>
</feature>
<dbReference type="CDD" id="cd17549">
    <property type="entry name" value="REC_DctD-like"/>
    <property type="match status" value="1"/>
</dbReference>
<gene>
    <name evidence="10" type="ORF">FBT96_14485</name>
</gene>
<dbReference type="InterPro" id="IPR058031">
    <property type="entry name" value="AAA_lid_NorR"/>
</dbReference>
<sequence length="441" mass="48045">MARMMKVAIVDDEEDIRQSIGQWLALSGFDTETFCSAEEALKVIGTDWPGVVISDIRMPGMDGMTFLKRLMGLDSGLPVIMITGHGDVPMAVEAMRLGAMDFMEKPFNPDRMTELAKRATQTRRMTLDARALRRDLAEGSAVVGKLIGVSPSMERLREDVLDIAQSDGHVLIDGETGTGKTLVAHALHAAGTRAGKKFVTISCAAYTEEALAEKLFGPVAEGLPLVEEARGGTLVLEDIEALSTGLQARLLTVLNEQGTPAETRVVAICNAHGEGRTLEDVLRPDLFFRLAAHKLTLPPLRARGEDVLTLFTRMTEAFADDYGCEPPEVSAQEAAQLLQAPWPGNVRQLINVAERAVLQARRGSGSIASLLMAETDEAGTAMTTEGKPLKEYVESFEKMLIDNTMRRHKGSISAVMEELCLPRRTLNEKMAKYGLSRGDYT</sequence>
<dbReference type="GO" id="GO:0000160">
    <property type="term" value="P:phosphorelay signal transduction system"/>
    <property type="evidence" value="ECO:0007669"/>
    <property type="project" value="UniProtKB-KW"/>
</dbReference>
<comment type="caution">
    <text evidence="10">The sequence shown here is derived from an EMBL/GenBank/DDBJ whole genome shotgun (WGS) entry which is preliminary data.</text>
</comment>
<keyword evidence="6" id="KW-0804">Transcription</keyword>
<proteinExistence type="predicted"/>
<feature type="modified residue" description="4-aspartylphosphate" evidence="7">
    <location>
        <position position="55"/>
    </location>
</feature>
<keyword evidence="1 7" id="KW-0597">Phosphoprotein</keyword>
<dbReference type="InterPro" id="IPR011006">
    <property type="entry name" value="CheY-like_superfamily"/>
</dbReference>
<dbReference type="Gene3D" id="3.40.50.2300">
    <property type="match status" value="1"/>
</dbReference>
<evidence type="ECO:0000256" key="6">
    <source>
        <dbReference type="ARBA" id="ARBA00023163"/>
    </source>
</evidence>
<evidence type="ECO:0000259" key="8">
    <source>
        <dbReference type="PROSITE" id="PS50045"/>
    </source>
</evidence>
<evidence type="ECO:0000256" key="7">
    <source>
        <dbReference type="PROSITE-ProRule" id="PRU00169"/>
    </source>
</evidence>
<dbReference type="GO" id="GO:0005524">
    <property type="term" value="F:ATP binding"/>
    <property type="evidence" value="ECO:0007669"/>
    <property type="project" value="UniProtKB-KW"/>
</dbReference>
<reference evidence="10 11" key="1">
    <citation type="submission" date="2019-04" db="EMBL/GenBank/DDBJ databases">
        <title>Draft Whole-Genome sequence of the purple photosynthetic bacterium Rhodobacter capsulatus SP108 with an indigenous class A beta-lactamase.</title>
        <authorList>
            <person name="Robertson S."/>
            <person name="Meyer T.E."/>
            <person name="Kyndt J.A."/>
        </authorList>
    </citation>
    <scope>NUCLEOTIDE SEQUENCE [LARGE SCALE GENOMIC DNA]</scope>
    <source>
        <strain evidence="10 11">SP108</strain>
    </source>
</reference>
<dbReference type="Gene3D" id="1.10.8.60">
    <property type="match status" value="1"/>
</dbReference>
<evidence type="ECO:0000256" key="5">
    <source>
        <dbReference type="ARBA" id="ARBA00023015"/>
    </source>
</evidence>
<dbReference type="Proteomes" id="UP000310597">
    <property type="component" value="Unassembled WGS sequence"/>
</dbReference>